<dbReference type="PANTHER" id="PTHR43296:SF2">
    <property type="entry name" value="PEROXISOMAL 2,4-DIENOYL-COA REDUCTASE [(3E)-ENOYL-COA-PRODUCING]"/>
    <property type="match status" value="1"/>
</dbReference>
<comment type="caution">
    <text evidence="6">The sequence shown here is derived from an EMBL/GenBank/DDBJ whole genome shotgun (WGS) entry which is preliminary data.</text>
</comment>
<sequence>MTLNVFSHKLLEGKIAFITGGGSGICKGITESFMRHGANVAITSRNLQKLEKAATELEGKTGKSCLPIKADVRDFESVKKAVESVIEKYGRLDILICGAAGNFLSPAAALSSNAFKTVIEIDLIGTFHTCKAAFPFLKHSKGNIISISATLHYTGTPLQAHAVAAKAGVDGLTKTLAVEWGQYGIRVNAIGKSYFFPFFDNNTILAPGPIEDTEGFRKLSPPKEILNGKKEITGVGPLNTFGKIQDIEYAALYLASEAGRYVSGNILVVDGATWLGY</sequence>
<dbReference type="InterPro" id="IPR045017">
    <property type="entry name" value="DECR2-like"/>
</dbReference>
<dbReference type="Gene3D" id="3.40.50.720">
    <property type="entry name" value="NAD(P)-binding Rossmann-like Domain"/>
    <property type="match status" value="1"/>
</dbReference>
<evidence type="ECO:0000313" key="6">
    <source>
        <dbReference type="EMBL" id="KAJ3220611.1"/>
    </source>
</evidence>
<gene>
    <name evidence="6" type="ORF">HK099_004148</name>
</gene>
<dbReference type="GO" id="GO:0009062">
    <property type="term" value="P:fatty acid catabolic process"/>
    <property type="evidence" value="ECO:0007669"/>
    <property type="project" value="InterPro"/>
</dbReference>
<dbReference type="CDD" id="cd05369">
    <property type="entry name" value="TER_DECR_SDR_a"/>
    <property type="match status" value="1"/>
</dbReference>
<comment type="catalytic activity">
    <reaction evidence="4">
        <text>a (2E,4E)-dienoyl-CoA + NADPH + H(+) = a 4,5-saturated-(3E)-enoyl-CoA + NADP(+)</text>
        <dbReference type="Rhea" id="RHEA:45912"/>
        <dbReference type="ChEBI" id="CHEBI:15378"/>
        <dbReference type="ChEBI" id="CHEBI:57783"/>
        <dbReference type="ChEBI" id="CHEBI:58349"/>
        <dbReference type="ChEBI" id="CHEBI:85101"/>
        <dbReference type="ChEBI" id="CHEBI:85493"/>
        <dbReference type="EC" id="1.3.1.124"/>
    </reaction>
</comment>
<accession>A0AAD5XYD5</accession>
<evidence type="ECO:0000256" key="2">
    <source>
        <dbReference type="ARBA" id="ARBA00023002"/>
    </source>
</evidence>
<dbReference type="Proteomes" id="UP001211065">
    <property type="component" value="Unassembled WGS sequence"/>
</dbReference>
<dbReference type="AlphaFoldDB" id="A0AAD5XYD5"/>
<organism evidence="6 7">
    <name type="scientific">Clydaea vesicula</name>
    <dbReference type="NCBI Taxonomy" id="447962"/>
    <lineage>
        <taxon>Eukaryota</taxon>
        <taxon>Fungi</taxon>
        <taxon>Fungi incertae sedis</taxon>
        <taxon>Chytridiomycota</taxon>
        <taxon>Chytridiomycota incertae sedis</taxon>
        <taxon>Chytridiomycetes</taxon>
        <taxon>Lobulomycetales</taxon>
        <taxon>Lobulomycetaceae</taxon>
        <taxon>Clydaea</taxon>
    </lineage>
</organism>
<dbReference type="FunFam" id="3.40.50.720:FF:000084">
    <property type="entry name" value="Short-chain dehydrogenase reductase"/>
    <property type="match status" value="1"/>
</dbReference>
<dbReference type="EMBL" id="JADGJW010000287">
    <property type="protein sequence ID" value="KAJ3220611.1"/>
    <property type="molecule type" value="Genomic_DNA"/>
</dbReference>
<keyword evidence="1" id="KW-0521">NADP</keyword>
<dbReference type="PANTHER" id="PTHR43296">
    <property type="entry name" value="PEROXISOMAL 2,4-DIENOYL-COA REDUCTASE"/>
    <property type="match status" value="1"/>
</dbReference>
<reference evidence="6" key="1">
    <citation type="submission" date="2020-05" db="EMBL/GenBank/DDBJ databases">
        <title>Phylogenomic resolution of chytrid fungi.</title>
        <authorList>
            <person name="Stajich J.E."/>
            <person name="Amses K."/>
            <person name="Simmons R."/>
            <person name="Seto K."/>
            <person name="Myers J."/>
            <person name="Bonds A."/>
            <person name="Quandt C.A."/>
            <person name="Barry K."/>
            <person name="Liu P."/>
            <person name="Grigoriev I."/>
            <person name="Longcore J.E."/>
            <person name="James T.Y."/>
        </authorList>
    </citation>
    <scope>NUCLEOTIDE SEQUENCE</scope>
    <source>
        <strain evidence="6">JEL0476</strain>
    </source>
</reference>
<evidence type="ECO:0000256" key="3">
    <source>
        <dbReference type="ARBA" id="ARBA00026117"/>
    </source>
</evidence>
<evidence type="ECO:0000256" key="5">
    <source>
        <dbReference type="ARBA" id="ARBA00048340"/>
    </source>
</evidence>
<dbReference type="InterPro" id="IPR002347">
    <property type="entry name" value="SDR_fam"/>
</dbReference>
<evidence type="ECO:0000313" key="7">
    <source>
        <dbReference type="Proteomes" id="UP001211065"/>
    </source>
</evidence>
<evidence type="ECO:0000256" key="1">
    <source>
        <dbReference type="ARBA" id="ARBA00022857"/>
    </source>
</evidence>
<protein>
    <recommendedName>
        <fullName evidence="3">2,4-dienoyl-CoA reductase [(3E)-enoyl-CoA-producing]</fullName>
        <ecNumber evidence="3">1.3.1.124</ecNumber>
    </recommendedName>
</protein>
<dbReference type="GO" id="GO:0005777">
    <property type="term" value="C:peroxisome"/>
    <property type="evidence" value="ECO:0007669"/>
    <property type="project" value="TreeGrafter"/>
</dbReference>
<keyword evidence="2" id="KW-0560">Oxidoreductase</keyword>
<evidence type="ECO:0000256" key="4">
    <source>
        <dbReference type="ARBA" id="ARBA00048009"/>
    </source>
</evidence>
<dbReference type="SUPFAM" id="SSF51735">
    <property type="entry name" value="NAD(P)-binding Rossmann-fold domains"/>
    <property type="match status" value="1"/>
</dbReference>
<name>A0AAD5XYD5_9FUNG</name>
<comment type="catalytic activity">
    <reaction evidence="5">
        <text>a (2E,4Z)-dienoyl-CoA + NADPH + H(+) = a 4,5-saturated-(3E)-enoyl-CoA + NADP(+)</text>
        <dbReference type="Rhea" id="RHEA:61892"/>
        <dbReference type="ChEBI" id="CHEBI:15378"/>
        <dbReference type="ChEBI" id="CHEBI:57783"/>
        <dbReference type="ChEBI" id="CHEBI:58349"/>
        <dbReference type="ChEBI" id="CHEBI:85099"/>
        <dbReference type="ChEBI" id="CHEBI:85493"/>
        <dbReference type="EC" id="1.3.1.124"/>
    </reaction>
</comment>
<dbReference type="GO" id="GO:0008670">
    <property type="term" value="F:2,4-dienoyl-CoA reductase (NADPH) activity"/>
    <property type="evidence" value="ECO:0007669"/>
    <property type="project" value="InterPro"/>
</dbReference>
<dbReference type="InterPro" id="IPR036291">
    <property type="entry name" value="NAD(P)-bd_dom_sf"/>
</dbReference>
<dbReference type="PRINTS" id="PR00081">
    <property type="entry name" value="GDHRDH"/>
</dbReference>
<dbReference type="EC" id="1.3.1.124" evidence="3"/>
<keyword evidence="7" id="KW-1185">Reference proteome</keyword>
<dbReference type="Pfam" id="PF00106">
    <property type="entry name" value="adh_short"/>
    <property type="match status" value="1"/>
</dbReference>
<proteinExistence type="predicted"/>